<keyword evidence="4 6" id="KW-1133">Transmembrane helix</keyword>
<feature type="transmembrane region" description="Helical" evidence="6">
    <location>
        <begin position="399"/>
        <end position="432"/>
    </location>
</feature>
<organism evidence="7 8">
    <name type="scientific">Zhongshania aquimaris</name>
    <dbReference type="NCBI Taxonomy" id="2857107"/>
    <lineage>
        <taxon>Bacteria</taxon>
        <taxon>Pseudomonadati</taxon>
        <taxon>Pseudomonadota</taxon>
        <taxon>Gammaproteobacteria</taxon>
        <taxon>Cellvibrionales</taxon>
        <taxon>Spongiibacteraceae</taxon>
        <taxon>Zhongshania</taxon>
    </lineage>
</organism>
<dbReference type="InterPro" id="IPR031312">
    <property type="entry name" value="Na/sul_symport_CS"/>
</dbReference>
<dbReference type="RefSeq" id="WP_219043274.1">
    <property type="nucleotide sequence ID" value="NZ_JAHWDQ010000002.1"/>
</dbReference>
<comment type="caution">
    <text evidence="7">The sequence shown here is derived from an EMBL/GenBank/DDBJ whole genome shotgun (WGS) entry which is preliminary data.</text>
</comment>
<feature type="transmembrane region" description="Helical" evidence="6">
    <location>
        <begin position="452"/>
        <end position="480"/>
    </location>
</feature>
<evidence type="ECO:0000256" key="2">
    <source>
        <dbReference type="ARBA" id="ARBA00022448"/>
    </source>
</evidence>
<feature type="transmembrane region" description="Helical" evidence="6">
    <location>
        <begin position="84"/>
        <end position="105"/>
    </location>
</feature>
<proteinExistence type="predicted"/>
<feature type="transmembrane region" description="Helical" evidence="6">
    <location>
        <begin position="12"/>
        <end position="30"/>
    </location>
</feature>
<feature type="transmembrane region" description="Helical" evidence="6">
    <location>
        <begin position="150"/>
        <end position="168"/>
    </location>
</feature>
<evidence type="ECO:0000256" key="3">
    <source>
        <dbReference type="ARBA" id="ARBA00022692"/>
    </source>
</evidence>
<keyword evidence="2" id="KW-0813">Transport</keyword>
<evidence type="ECO:0000256" key="5">
    <source>
        <dbReference type="ARBA" id="ARBA00023136"/>
    </source>
</evidence>
<dbReference type="CDD" id="cd01115">
    <property type="entry name" value="SLC13_permease"/>
    <property type="match status" value="1"/>
</dbReference>
<dbReference type="PANTHER" id="PTHR10283">
    <property type="entry name" value="SOLUTE CARRIER FAMILY 13 MEMBER"/>
    <property type="match status" value="1"/>
</dbReference>
<evidence type="ECO:0000256" key="1">
    <source>
        <dbReference type="ARBA" id="ARBA00004141"/>
    </source>
</evidence>
<dbReference type="PROSITE" id="PS01271">
    <property type="entry name" value="NA_SULFATE"/>
    <property type="match status" value="1"/>
</dbReference>
<feature type="transmembrane region" description="Helical" evidence="6">
    <location>
        <begin position="61"/>
        <end position="78"/>
    </location>
</feature>
<evidence type="ECO:0000256" key="4">
    <source>
        <dbReference type="ARBA" id="ARBA00022989"/>
    </source>
</evidence>
<keyword evidence="8" id="KW-1185">Reference proteome</keyword>
<keyword evidence="5 6" id="KW-0472">Membrane</keyword>
<name>A0ABS6VRR6_9GAMM</name>
<feature type="transmembrane region" description="Helical" evidence="6">
    <location>
        <begin position="218"/>
        <end position="240"/>
    </location>
</feature>
<evidence type="ECO:0000313" key="7">
    <source>
        <dbReference type="EMBL" id="MBW2941013.1"/>
    </source>
</evidence>
<reference evidence="7" key="1">
    <citation type="submission" date="2021-07" db="EMBL/GenBank/DDBJ databases">
        <title>Zhongshania sp. CAU 1632 isolated from seawater.</title>
        <authorList>
            <person name="Kim W."/>
        </authorList>
    </citation>
    <scope>NUCLEOTIDE SEQUENCE</scope>
    <source>
        <strain evidence="7">CAU 1632</strain>
    </source>
</reference>
<feature type="transmembrane region" description="Helical" evidence="6">
    <location>
        <begin position="367"/>
        <end position="387"/>
    </location>
</feature>
<keyword evidence="3 6" id="KW-0812">Transmembrane</keyword>
<dbReference type="EMBL" id="JAHWDQ010000002">
    <property type="protein sequence ID" value="MBW2941013.1"/>
    <property type="molecule type" value="Genomic_DNA"/>
</dbReference>
<dbReference type="Proteomes" id="UP001166291">
    <property type="component" value="Unassembled WGS sequence"/>
</dbReference>
<dbReference type="InterPro" id="IPR001898">
    <property type="entry name" value="SLC13A/DASS"/>
</dbReference>
<feature type="transmembrane region" description="Helical" evidence="6">
    <location>
        <begin position="274"/>
        <end position="291"/>
    </location>
</feature>
<feature type="transmembrane region" description="Helical" evidence="6">
    <location>
        <begin position="175"/>
        <end position="198"/>
    </location>
</feature>
<feature type="transmembrane region" description="Helical" evidence="6">
    <location>
        <begin position="335"/>
        <end position="361"/>
    </location>
</feature>
<evidence type="ECO:0000313" key="8">
    <source>
        <dbReference type="Proteomes" id="UP001166291"/>
    </source>
</evidence>
<sequence>MTNRDQQQVRSASISGLILGPAMLALTLIIPPPASMTAEAWLALGATLWMAIWWATEAIPIPATALLPLILVPVLGVAKVEDLAGAYANGIIFLFLGGFLLGLAMQRWQLHRRIALRILLAVGQQPSRQIAGFMVATAFLSMWVSNTATSIMMLPIGLSVIGFVPAGNEIQRRRFAVALLLAIAYSASIGGIATLIGTPPNAMLAAYLKADHDISIGFAQWMLIGVPIAAAMLSFTWWWLCRKGFEGLDTADSRSLLQAELQKLGALTSAEKRVLLIFLATAAAWVFRPLLATFLPGVSDTVIAMTAAILLFSVRSGGENSQALLDWNSAEKLPWGVLLLFGGGLALAAMIKTSGLAQWIAQNFSLLNGWPIFAVVLMIVTVIIFLTEITSNTATTATFLPLLGALAVSQSVSPLLFVVPAAIAASCAFMMPVATPPNAVVFGSGELRIKDMMHVGGVLNLFGIALVSCVAYYLVLALFIS</sequence>
<gene>
    <name evidence="7" type="ORF">KXJ70_09510</name>
</gene>
<accession>A0ABS6VRR6</accession>
<dbReference type="NCBIfam" id="TIGR00785">
    <property type="entry name" value="dass"/>
    <property type="match status" value="1"/>
</dbReference>
<comment type="subcellular location">
    <subcellularLocation>
        <location evidence="1">Membrane</location>
        <topology evidence="1">Multi-pass membrane protein</topology>
    </subcellularLocation>
</comment>
<evidence type="ECO:0000256" key="6">
    <source>
        <dbReference type="SAM" id="Phobius"/>
    </source>
</evidence>
<dbReference type="Pfam" id="PF00939">
    <property type="entry name" value="Na_sulph_symp"/>
    <property type="match status" value="1"/>
</dbReference>
<dbReference type="PANTHER" id="PTHR10283:SF82">
    <property type="entry name" value="SOLUTE CARRIER FAMILY 13 MEMBER 2"/>
    <property type="match status" value="1"/>
</dbReference>
<protein>
    <submittedName>
        <fullName evidence="7">DASS family sodium-coupled anion symporter</fullName>
    </submittedName>
</protein>